<dbReference type="InterPro" id="IPR004869">
    <property type="entry name" value="MMPL_dom"/>
</dbReference>
<feature type="transmembrane region" description="Helical" evidence="6">
    <location>
        <begin position="401"/>
        <end position="420"/>
    </location>
</feature>
<dbReference type="InterPro" id="IPR050545">
    <property type="entry name" value="Mycobact_MmpL"/>
</dbReference>
<dbReference type="Pfam" id="PF03176">
    <property type="entry name" value="MMPL"/>
    <property type="match status" value="2"/>
</dbReference>
<gene>
    <name evidence="8" type="ORF">GCM10009092_09870</name>
</gene>
<evidence type="ECO:0000259" key="7">
    <source>
        <dbReference type="PROSITE" id="PS50156"/>
    </source>
</evidence>
<protein>
    <recommendedName>
        <fullName evidence="7">SSD domain-containing protein</fullName>
    </recommendedName>
</protein>
<feature type="domain" description="SSD" evidence="7">
    <location>
        <begin position="242"/>
        <end position="367"/>
    </location>
</feature>
<dbReference type="InterPro" id="IPR000731">
    <property type="entry name" value="SSD"/>
</dbReference>
<feature type="transmembrane region" description="Helical" evidence="6">
    <location>
        <begin position="216"/>
        <end position="233"/>
    </location>
</feature>
<evidence type="ECO:0000313" key="8">
    <source>
        <dbReference type="EMBL" id="GAA0347499.1"/>
    </source>
</evidence>
<accession>A0ABN0WW01</accession>
<feature type="transmembrane region" description="Helical" evidence="6">
    <location>
        <begin position="606"/>
        <end position="624"/>
    </location>
</feature>
<feature type="transmembrane region" description="Helical" evidence="6">
    <location>
        <begin position="264"/>
        <end position="286"/>
    </location>
</feature>
<reference evidence="8 9" key="1">
    <citation type="journal article" date="2019" name="Int. J. Syst. Evol. Microbiol.">
        <title>The Global Catalogue of Microorganisms (GCM) 10K type strain sequencing project: providing services to taxonomists for standard genome sequencing and annotation.</title>
        <authorList>
            <consortium name="The Broad Institute Genomics Platform"/>
            <consortium name="The Broad Institute Genome Sequencing Center for Infectious Disease"/>
            <person name="Wu L."/>
            <person name="Ma J."/>
        </authorList>
    </citation>
    <scope>NUCLEOTIDE SEQUENCE [LARGE SCALE GENOMIC DNA]</scope>
    <source>
        <strain evidence="8 9">JCM 13378</strain>
    </source>
</reference>
<evidence type="ECO:0000256" key="1">
    <source>
        <dbReference type="ARBA" id="ARBA00004651"/>
    </source>
</evidence>
<feature type="transmembrane region" description="Helical" evidence="6">
    <location>
        <begin position="316"/>
        <end position="335"/>
    </location>
</feature>
<keyword evidence="9" id="KW-1185">Reference proteome</keyword>
<dbReference type="PANTHER" id="PTHR33406:SF13">
    <property type="entry name" value="MEMBRANE PROTEIN YDFJ"/>
    <property type="match status" value="1"/>
</dbReference>
<keyword evidence="3 6" id="KW-0812">Transmembrane</keyword>
<evidence type="ECO:0000256" key="3">
    <source>
        <dbReference type="ARBA" id="ARBA00022692"/>
    </source>
</evidence>
<evidence type="ECO:0000256" key="6">
    <source>
        <dbReference type="SAM" id="Phobius"/>
    </source>
</evidence>
<feature type="transmembrane region" description="Helical" evidence="6">
    <location>
        <begin position="699"/>
        <end position="722"/>
    </location>
</feature>
<feature type="transmembrane region" description="Helical" evidence="6">
    <location>
        <begin position="661"/>
        <end position="678"/>
    </location>
</feature>
<evidence type="ECO:0000256" key="4">
    <source>
        <dbReference type="ARBA" id="ARBA00022989"/>
    </source>
</evidence>
<feature type="transmembrane region" description="Helical" evidence="6">
    <location>
        <begin position="240"/>
        <end position="258"/>
    </location>
</feature>
<keyword evidence="4 6" id="KW-1133">Transmembrane helix</keyword>
<comment type="caution">
    <text evidence="8">The sequence shown here is derived from an EMBL/GenBank/DDBJ whole genome shotgun (WGS) entry which is preliminary data.</text>
</comment>
<dbReference type="PROSITE" id="PS50156">
    <property type="entry name" value="SSD"/>
    <property type="match status" value="1"/>
</dbReference>
<keyword evidence="5 6" id="KW-0472">Membrane</keyword>
<name>A0ABN0WW01_9ALTE</name>
<dbReference type="Gene3D" id="1.20.1640.10">
    <property type="entry name" value="Multidrug efflux transporter AcrB transmembrane domain"/>
    <property type="match status" value="2"/>
</dbReference>
<evidence type="ECO:0000313" key="9">
    <source>
        <dbReference type="Proteomes" id="UP001501757"/>
    </source>
</evidence>
<comment type="subcellular location">
    <subcellularLocation>
        <location evidence="1">Cell membrane</location>
        <topology evidence="1">Multi-pass membrane protein</topology>
    </subcellularLocation>
</comment>
<dbReference type="Proteomes" id="UP001501757">
    <property type="component" value="Unassembled WGS sequence"/>
</dbReference>
<feature type="transmembrane region" description="Helical" evidence="6">
    <location>
        <begin position="631"/>
        <end position="655"/>
    </location>
</feature>
<feature type="transmembrane region" description="Helical" evidence="6">
    <location>
        <begin position="728"/>
        <end position="750"/>
    </location>
</feature>
<dbReference type="RefSeq" id="WP_343842464.1">
    <property type="nucleotide sequence ID" value="NZ_BAAAEI010000006.1"/>
</dbReference>
<evidence type="ECO:0000256" key="2">
    <source>
        <dbReference type="ARBA" id="ARBA00022475"/>
    </source>
</evidence>
<dbReference type="SUPFAM" id="SSF82866">
    <property type="entry name" value="Multidrug efflux transporter AcrB transmembrane domain"/>
    <property type="match status" value="2"/>
</dbReference>
<sequence length="777" mass="85981">MQQIWIRFPIQQPRVALLAGLLLIGLLALGLTRLVKNTSVDAFIPDQHHSLEARETIRQIFGLQDPILISVQDTQGDIFYPEALNLVRELHQRLTMMDNVTSVRSLVTEPYVNGDEEQLYVEALLENPVTSQEQATQIQQHAAQMPAFQGTLISHNGSATALVVEMLNSEKSDQTYLAILALVETYQHERLQLHVAGQGAISGYLSRYIDADSRKMQPIMLATILLLLFFAFRQLKSLPGPVLIVIGAALGTIGLMAWSGVPYFAITGALPIVITSIAVADSIHLLTAYYERRALSAHTPAAELVAESMLDMAKPITLTTLTTIAGFAGLAFASTMPPIKYFGLFAALGVALAWVFTLLLLPAVLVLMAPKATKTFQLSNATVSNRIGNQLTHFAALSIRYSKMVTVTLLLILLAALWGASQIRIDRSQIENFKADEPIRLAHTHLNHDYAGASYLDIMLSTKQAEGLLIPQVMEKVATLQHFLEQQPQVGKVLSITDPLTKLHQILNPNERRSFPPDDQALAQYLFLYEASSSRQSLADKIDNQYQHLLLRVYLHSDYSSQERQLVDATQHFLPQLLKDSKLSWTLGGRVNVRYYWMKRLAESHFLSIAISLTLVSVIAGCLFRSALLGLIAAVPVLFTIVIMYGVMGTLGILIEPATSMFAAIAIGVGIDFPIHLLERLQTAKYQGLTLWQTLQQRFPGACRACFFNAAALACGFATLFFSELPTLQRFGLMITLACVTSFVVALVWVPMAWRWYAQQPASSDLQFETPLPPESL</sequence>
<evidence type="ECO:0000256" key="5">
    <source>
        <dbReference type="ARBA" id="ARBA00023136"/>
    </source>
</evidence>
<dbReference type="PANTHER" id="PTHR33406">
    <property type="entry name" value="MEMBRANE PROTEIN MJ1562-RELATED"/>
    <property type="match status" value="1"/>
</dbReference>
<feature type="transmembrane region" description="Helical" evidence="6">
    <location>
        <begin position="341"/>
        <end position="369"/>
    </location>
</feature>
<keyword evidence="2" id="KW-1003">Cell membrane</keyword>
<dbReference type="EMBL" id="BAAAEI010000006">
    <property type="protein sequence ID" value="GAA0347499.1"/>
    <property type="molecule type" value="Genomic_DNA"/>
</dbReference>
<organism evidence="8 9">
    <name type="scientific">Bowmanella denitrificans</name>
    <dbReference type="NCBI Taxonomy" id="366582"/>
    <lineage>
        <taxon>Bacteria</taxon>
        <taxon>Pseudomonadati</taxon>
        <taxon>Pseudomonadota</taxon>
        <taxon>Gammaproteobacteria</taxon>
        <taxon>Alteromonadales</taxon>
        <taxon>Alteromonadaceae</taxon>
        <taxon>Bowmanella</taxon>
    </lineage>
</organism>
<proteinExistence type="predicted"/>